<evidence type="ECO:0000313" key="4">
    <source>
        <dbReference type="Proteomes" id="UP001145742"/>
    </source>
</evidence>
<feature type="coiled-coil region" evidence="1">
    <location>
        <begin position="88"/>
        <end position="122"/>
    </location>
</feature>
<keyword evidence="2" id="KW-0732">Signal</keyword>
<feature type="chain" id="PRO_5045515021" evidence="2">
    <location>
        <begin position="29"/>
        <end position="146"/>
    </location>
</feature>
<gene>
    <name evidence="3" type="ORF">WISP_00215</name>
</gene>
<dbReference type="Proteomes" id="UP001145742">
    <property type="component" value="Unassembled WGS sequence"/>
</dbReference>
<proteinExistence type="predicted"/>
<dbReference type="EMBL" id="WHWB01036725">
    <property type="protein sequence ID" value="KAJ7399779.1"/>
    <property type="molecule type" value="Genomic_DNA"/>
</dbReference>
<name>A0ABQ9CKL7_9PASS</name>
<protein>
    <submittedName>
        <fullName evidence="3">Uncharacterized protein</fullName>
    </submittedName>
</protein>
<keyword evidence="4" id="KW-1185">Reference proteome</keyword>
<evidence type="ECO:0000256" key="1">
    <source>
        <dbReference type="SAM" id="Coils"/>
    </source>
</evidence>
<feature type="signal peptide" evidence="2">
    <location>
        <begin position="1"/>
        <end position="28"/>
    </location>
</feature>
<sequence>MESRPNPRSPRSGLLSLLLLIPLELSLGKSLSRERGAGAGLIHCGDYTNQVLPDGRCRIVATLPQGDERRCPDLFRCTDEVSFWLHENEERKQQLLELRQLLAELQEELRNHRHRIKALESQVRGREGREGLGVRGGHRIAALHLG</sequence>
<comment type="caution">
    <text evidence="3">The sequence shown here is derived from an EMBL/GenBank/DDBJ whole genome shotgun (WGS) entry which is preliminary data.</text>
</comment>
<evidence type="ECO:0000313" key="3">
    <source>
        <dbReference type="EMBL" id="KAJ7399779.1"/>
    </source>
</evidence>
<keyword evidence="1" id="KW-0175">Coiled coil</keyword>
<accession>A0ABQ9CKL7</accession>
<organism evidence="3 4">
    <name type="scientific">Willisornis vidua</name>
    <name type="common">Xingu scale-backed antbird</name>
    <dbReference type="NCBI Taxonomy" id="1566151"/>
    <lineage>
        <taxon>Eukaryota</taxon>
        <taxon>Metazoa</taxon>
        <taxon>Chordata</taxon>
        <taxon>Craniata</taxon>
        <taxon>Vertebrata</taxon>
        <taxon>Euteleostomi</taxon>
        <taxon>Archelosauria</taxon>
        <taxon>Archosauria</taxon>
        <taxon>Dinosauria</taxon>
        <taxon>Saurischia</taxon>
        <taxon>Theropoda</taxon>
        <taxon>Coelurosauria</taxon>
        <taxon>Aves</taxon>
        <taxon>Neognathae</taxon>
        <taxon>Neoaves</taxon>
        <taxon>Telluraves</taxon>
        <taxon>Australaves</taxon>
        <taxon>Passeriformes</taxon>
        <taxon>Thamnophilidae</taxon>
        <taxon>Willisornis</taxon>
    </lineage>
</organism>
<evidence type="ECO:0000256" key="2">
    <source>
        <dbReference type="SAM" id="SignalP"/>
    </source>
</evidence>
<reference evidence="3" key="1">
    <citation type="submission" date="2019-10" db="EMBL/GenBank/DDBJ databases">
        <authorList>
            <person name="Soares A.E.R."/>
            <person name="Aleixo A."/>
            <person name="Schneider P."/>
            <person name="Miyaki C.Y."/>
            <person name="Schneider M.P."/>
            <person name="Mello C."/>
            <person name="Vasconcelos A.T.R."/>
        </authorList>
    </citation>
    <scope>NUCLEOTIDE SEQUENCE</scope>
    <source>
        <tissue evidence="3">Muscle</tissue>
    </source>
</reference>